<feature type="region of interest" description="Disordered" evidence="1">
    <location>
        <begin position="1"/>
        <end position="29"/>
    </location>
</feature>
<dbReference type="AlphaFoldDB" id="A0A382NQY5"/>
<evidence type="ECO:0000313" key="2">
    <source>
        <dbReference type="EMBL" id="SVC61981.1"/>
    </source>
</evidence>
<organism evidence="2">
    <name type="scientific">marine metagenome</name>
    <dbReference type="NCBI Taxonomy" id="408172"/>
    <lineage>
        <taxon>unclassified sequences</taxon>
        <taxon>metagenomes</taxon>
        <taxon>ecological metagenomes</taxon>
    </lineage>
</organism>
<proteinExistence type="predicted"/>
<sequence>MSQNDPQNKMKMTIRPLNVDGDDSFRGTVSHNVESQGYVEGRYGWGCPQHSPKDNGRGSDIASSTDTEGHVTST</sequence>
<dbReference type="EMBL" id="UINC01101290">
    <property type="protein sequence ID" value="SVC61981.1"/>
    <property type="molecule type" value="Genomic_DNA"/>
</dbReference>
<feature type="compositionally biased region" description="Polar residues" evidence="1">
    <location>
        <begin position="61"/>
        <end position="74"/>
    </location>
</feature>
<evidence type="ECO:0000256" key="1">
    <source>
        <dbReference type="SAM" id="MobiDB-lite"/>
    </source>
</evidence>
<protein>
    <submittedName>
        <fullName evidence="2">Uncharacterized protein</fullName>
    </submittedName>
</protein>
<accession>A0A382NQY5</accession>
<feature type="region of interest" description="Disordered" evidence="1">
    <location>
        <begin position="44"/>
        <end position="74"/>
    </location>
</feature>
<reference evidence="2" key="1">
    <citation type="submission" date="2018-05" db="EMBL/GenBank/DDBJ databases">
        <authorList>
            <person name="Lanie J.A."/>
            <person name="Ng W.-L."/>
            <person name="Kazmierczak K.M."/>
            <person name="Andrzejewski T.M."/>
            <person name="Davidsen T.M."/>
            <person name="Wayne K.J."/>
            <person name="Tettelin H."/>
            <person name="Glass J.I."/>
            <person name="Rusch D."/>
            <person name="Podicherti R."/>
            <person name="Tsui H.-C.T."/>
            <person name="Winkler M.E."/>
        </authorList>
    </citation>
    <scope>NUCLEOTIDE SEQUENCE</scope>
</reference>
<gene>
    <name evidence="2" type="ORF">METZ01_LOCUS314835</name>
</gene>
<name>A0A382NQY5_9ZZZZ</name>